<gene>
    <name evidence="2" type="ORF">M409DRAFT_18083</name>
</gene>
<organism evidence="2 3">
    <name type="scientific">Zasmidium cellare ATCC 36951</name>
    <dbReference type="NCBI Taxonomy" id="1080233"/>
    <lineage>
        <taxon>Eukaryota</taxon>
        <taxon>Fungi</taxon>
        <taxon>Dikarya</taxon>
        <taxon>Ascomycota</taxon>
        <taxon>Pezizomycotina</taxon>
        <taxon>Dothideomycetes</taxon>
        <taxon>Dothideomycetidae</taxon>
        <taxon>Mycosphaerellales</taxon>
        <taxon>Mycosphaerellaceae</taxon>
        <taxon>Zasmidium</taxon>
    </lineage>
</organism>
<evidence type="ECO:0000256" key="1">
    <source>
        <dbReference type="SAM" id="MobiDB-lite"/>
    </source>
</evidence>
<proteinExistence type="predicted"/>
<protein>
    <submittedName>
        <fullName evidence="2">Uncharacterized protein</fullName>
    </submittedName>
</protein>
<reference evidence="2" key="1">
    <citation type="journal article" date="2020" name="Stud. Mycol.">
        <title>101 Dothideomycetes genomes: a test case for predicting lifestyles and emergence of pathogens.</title>
        <authorList>
            <person name="Haridas S."/>
            <person name="Albert R."/>
            <person name="Binder M."/>
            <person name="Bloem J."/>
            <person name="Labutti K."/>
            <person name="Salamov A."/>
            <person name="Andreopoulos B."/>
            <person name="Baker S."/>
            <person name="Barry K."/>
            <person name="Bills G."/>
            <person name="Bluhm B."/>
            <person name="Cannon C."/>
            <person name="Castanera R."/>
            <person name="Culley D."/>
            <person name="Daum C."/>
            <person name="Ezra D."/>
            <person name="Gonzalez J."/>
            <person name="Henrissat B."/>
            <person name="Kuo A."/>
            <person name="Liang C."/>
            <person name="Lipzen A."/>
            <person name="Lutzoni F."/>
            <person name="Magnuson J."/>
            <person name="Mondo S."/>
            <person name="Nolan M."/>
            <person name="Ohm R."/>
            <person name="Pangilinan J."/>
            <person name="Park H.-J."/>
            <person name="Ramirez L."/>
            <person name="Alfaro M."/>
            <person name="Sun H."/>
            <person name="Tritt A."/>
            <person name="Yoshinaga Y."/>
            <person name="Zwiers L.-H."/>
            <person name="Turgeon B."/>
            <person name="Goodwin S."/>
            <person name="Spatafora J."/>
            <person name="Crous P."/>
            <person name="Grigoriev I."/>
        </authorList>
    </citation>
    <scope>NUCLEOTIDE SEQUENCE</scope>
    <source>
        <strain evidence="2">ATCC 36951</strain>
    </source>
</reference>
<feature type="region of interest" description="Disordered" evidence="1">
    <location>
        <begin position="31"/>
        <end position="53"/>
    </location>
</feature>
<dbReference type="OrthoDB" id="3650389at2759"/>
<feature type="region of interest" description="Disordered" evidence="1">
    <location>
        <begin position="127"/>
        <end position="271"/>
    </location>
</feature>
<dbReference type="RefSeq" id="XP_033672739.1">
    <property type="nucleotide sequence ID" value="XM_033804346.1"/>
</dbReference>
<name>A0A6A6D068_ZASCE</name>
<evidence type="ECO:0000313" key="2">
    <source>
        <dbReference type="EMBL" id="KAF2171850.1"/>
    </source>
</evidence>
<feature type="region of interest" description="Disordered" evidence="1">
    <location>
        <begin position="338"/>
        <end position="357"/>
    </location>
</feature>
<dbReference type="GeneID" id="54557618"/>
<sequence length="392" mass="43938">MNSEPRDEDLLDPATTERKIYIERSTGLEREIWRPGDGDGDQGTDYFDRPGPPLPLEKRWRLFQSDIGTITVKNQPPRFVMLDDRAVHEVLESDLPRAKLSQNWPHEFGGPAKIRTRRIHRGRPAIKDSNAEGNAKYHTGATGGGREPYILSGERDYQPVLYRYEPPGLDGSKFKRKRMPSSTSEEYNPRGHGHNQYTPKDMLVKNGATSFSLKEKKTHLPRPSNPFSTGSTSPFGMSPAEPSMGMSLENGTPRDSESLGPFDPSEVPPNMGYIERRTFEQKLAAQILSGTQTEDDVKKVAGELSKAHVKIRQQTHELEHLKGALAVDPNESALKAENKRLKAQVARNEQKTSQQAAEIASLKEEVNDGKAKEAALQREIDAVRQGQWWHTG</sequence>
<accession>A0A6A6D068</accession>
<dbReference type="Proteomes" id="UP000799537">
    <property type="component" value="Unassembled WGS sequence"/>
</dbReference>
<dbReference type="EMBL" id="ML993582">
    <property type="protein sequence ID" value="KAF2171850.1"/>
    <property type="molecule type" value="Genomic_DNA"/>
</dbReference>
<evidence type="ECO:0000313" key="3">
    <source>
        <dbReference type="Proteomes" id="UP000799537"/>
    </source>
</evidence>
<feature type="compositionally biased region" description="Polar residues" evidence="1">
    <location>
        <begin position="225"/>
        <end position="235"/>
    </location>
</feature>
<keyword evidence="3" id="KW-1185">Reference proteome</keyword>
<dbReference type="AlphaFoldDB" id="A0A6A6D068"/>